<evidence type="ECO:0000313" key="7">
    <source>
        <dbReference type="EMBL" id="VEG27451.1"/>
    </source>
</evidence>
<dbReference type="EMBL" id="LR134350">
    <property type="protein sequence ID" value="VEG27451.1"/>
    <property type="molecule type" value="Genomic_DNA"/>
</dbReference>
<dbReference type="PRINTS" id="PR00507">
    <property type="entry name" value="N12N6MTFRASE"/>
</dbReference>
<protein>
    <recommendedName>
        <fullName evidence="1">site-specific DNA-methyltransferase (adenine-specific)</fullName>
        <ecNumber evidence="1">2.1.1.72</ecNumber>
    </recommendedName>
</protein>
<dbReference type="InterPro" id="IPR029063">
    <property type="entry name" value="SAM-dependent_MTases_sf"/>
</dbReference>
<dbReference type="GO" id="GO:0009007">
    <property type="term" value="F:site-specific DNA-methyltransferase (adenine-specific) activity"/>
    <property type="evidence" value="ECO:0007669"/>
    <property type="project" value="UniProtKB-EC"/>
</dbReference>
<evidence type="ECO:0000313" key="8">
    <source>
        <dbReference type="Proteomes" id="UP000266895"/>
    </source>
</evidence>
<feature type="domain" description="Type II methyltransferase M.TaqI-like" evidence="6">
    <location>
        <begin position="335"/>
        <end position="552"/>
    </location>
</feature>
<dbReference type="Pfam" id="PF07669">
    <property type="entry name" value="Eco57I"/>
    <property type="match status" value="1"/>
</dbReference>
<dbReference type="EC" id="2.1.1.72" evidence="1"/>
<dbReference type="InterPro" id="IPR047939">
    <property type="entry name" value="BREX_1_PglX"/>
</dbReference>
<dbReference type="RefSeq" id="WP_126382191.1">
    <property type="nucleotide sequence ID" value="NZ_LR134350.1"/>
</dbReference>
<dbReference type="InterPro" id="IPR002052">
    <property type="entry name" value="DNA_methylase_N6_adenine_CS"/>
</dbReference>
<gene>
    <name evidence="7" type="ORF">NCTC11636_01038</name>
</gene>
<evidence type="ECO:0000256" key="5">
    <source>
        <dbReference type="ARBA" id="ARBA00047942"/>
    </source>
</evidence>
<evidence type="ECO:0000256" key="1">
    <source>
        <dbReference type="ARBA" id="ARBA00011900"/>
    </source>
</evidence>
<keyword evidence="3 7" id="KW-0808">Transferase</keyword>
<dbReference type="Proteomes" id="UP000266895">
    <property type="component" value="Chromosome"/>
</dbReference>
<evidence type="ECO:0000256" key="2">
    <source>
        <dbReference type="ARBA" id="ARBA00022603"/>
    </source>
</evidence>
<dbReference type="REBASE" id="288168">
    <property type="entry name" value="Aho11636ORF1038P"/>
</dbReference>
<dbReference type="AlphaFoldDB" id="A0A3S4T9E2"/>
<dbReference type="NCBIfam" id="NF033452">
    <property type="entry name" value="BREX_1_MTaseX"/>
    <property type="match status" value="1"/>
</dbReference>
<reference evidence="7 8" key="1">
    <citation type="submission" date="2018-12" db="EMBL/GenBank/DDBJ databases">
        <authorList>
            <consortium name="Pathogen Informatics"/>
        </authorList>
    </citation>
    <scope>NUCLEOTIDE SEQUENCE [LARGE SCALE GENOMIC DNA]</scope>
    <source>
        <strain evidence="7 8">NCTC11636</strain>
    </source>
</reference>
<evidence type="ECO:0000259" key="6">
    <source>
        <dbReference type="Pfam" id="PF07669"/>
    </source>
</evidence>
<name>A0A3S4T9E2_9ACTO</name>
<dbReference type="Gene3D" id="3.40.50.150">
    <property type="entry name" value="Vaccinia Virus protein VP39"/>
    <property type="match status" value="1"/>
</dbReference>
<proteinExistence type="predicted"/>
<keyword evidence="2 7" id="KW-0489">Methyltransferase</keyword>
<dbReference type="SUPFAM" id="SSF53335">
    <property type="entry name" value="S-adenosyl-L-methionine-dependent methyltransferases"/>
    <property type="match status" value="1"/>
</dbReference>
<sequence>MNSTRRLESFAAAARARLITEVGARLSAVLAPASTARADFPAAVKALEARIRERGGGEEGRRHVIEEQAYIWFNRIIALRFMDANGYTVPALVSPEGGRAVGQPAVLAAAKRGELDPEVFTGTRKRILDLLDGTVSSPDPQGEAYGLILTAYCAHWNSAMPFMFAPEGDYTALLMPADMLSQESVRARAVDALTVQDCEDVEVIGWLYQFYVAERKDEVFASFKKGRKAGADEIPAATQLFTPDWIVRYLVQNSVGRLWVLGHPETRLVEQMEYYVEPVDRTEDGLRIGGPEELTVMDPCCGSGHMLTYAFDLLYDIYEEEGYAPSEIPGLILTHNLHGTEIDPRAAALAAFALMMKARSRHRGFLRRPVRPRIRVIAPVEFTADELDRLAGTSSASQESRLFWQDFSHADVLGSLIDPDAEALRAARQTLTRIEAEGTDLMDSGLHDRARTVIEQAGYLARRYAVVVTNPPYMGRKNMGTPLKTWVGKHHPEAKADLCAAFIERCLTLAHSDHGLVAMITMQAWMFLDSFKKMRRTLLHDAPPTTMLHLGERAFDSIGGEVVSTTAFVLEPGGGVDDRGRYLRLVEGKSEADKQDLLGRALAGDDELLFETTARTMLALPGARLAYWLSPAMTLAFTQGRPLGEIAAPKQGLATADNARFLRLWFEVSRHRSCFDATSREAAQASGATWFPHLKGGEFRKWWGNQDYVVNWENDGAELWDFRPRSVIRNPDSYFKPAISWSNVASGEPSFRFYESGSIFGHVGQGVFPSQNREVLLSFANSSACRSLLEVLSPTLHFEAGQLKDMPIIEVSDFRQDSEDVGRLVGVFRSDWNAYETSWDFSESPLVQRAQPGDSLSDAMDRWWQDSVRAAREAQSLETENNRYWATIYGLEDEVPIEVPLSRVSLTSNPWFRYAKTSASAEDDYRRLFTADAVRDLVSYGIGCILGRYSLDEPGLVLADQGSTLDDYLNCVPASRFKPDVDGVIPVTVGEWFEDDIVTRFRAFLAVAFGRERLEENVRYLEDVLGKSLRQYFVKDFYADHCKRYSNRPIYWMFSSRPDGKAAFRALVYLHRYTPATLSTVLGDYLREYQAKLRAEVSRLERAGTAADLKRADARRRALTECEDYERDVLYPLVTRGVDIDLDDGVLVNYLRFGPALQKVAAIEGKRTDATTWTWPTHPLTPAES</sequence>
<dbReference type="PANTHER" id="PTHR33841:SF1">
    <property type="entry name" value="DNA METHYLTRANSFERASE A"/>
    <property type="match status" value="1"/>
</dbReference>
<keyword evidence="4" id="KW-0949">S-adenosyl-L-methionine</keyword>
<dbReference type="PANTHER" id="PTHR33841">
    <property type="entry name" value="DNA METHYLTRANSFERASE YEEA-RELATED"/>
    <property type="match status" value="1"/>
</dbReference>
<evidence type="ECO:0000256" key="4">
    <source>
        <dbReference type="ARBA" id="ARBA00022691"/>
    </source>
</evidence>
<evidence type="ECO:0000256" key="3">
    <source>
        <dbReference type="ARBA" id="ARBA00022679"/>
    </source>
</evidence>
<dbReference type="GO" id="GO:0006304">
    <property type="term" value="P:DNA modification"/>
    <property type="evidence" value="ECO:0007669"/>
    <property type="project" value="InterPro"/>
</dbReference>
<dbReference type="OrthoDB" id="4280289at2"/>
<organism evidence="7 8">
    <name type="scientific">Actinomyces howellii</name>
    <dbReference type="NCBI Taxonomy" id="52771"/>
    <lineage>
        <taxon>Bacteria</taxon>
        <taxon>Bacillati</taxon>
        <taxon>Actinomycetota</taxon>
        <taxon>Actinomycetes</taxon>
        <taxon>Actinomycetales</taxon>
        <taxon>Actinomycetaceae</taxon>
        <taxon>Actinomyces</taxon>
    </lineage>
</organism>
<comment type="catalytic activity">
    <reaction evidence="5">
        <text>a 2'-deoxyadenosine in DNA + S-adenosyl-L-methionine = an N(6)-methyl-2'-deoxyadenosine in DNA + S-adenosyl-L-homocysteine + H(+)</text>
        <dbReference type="Rhea" id="RHEA:15197"/>
        <dbReference type="Rhea" id="RHEA-COMP:12418"/>
        <dbReference type="Rhea" id="RHEA-COMP:12419"/>
        <dbReference type="ChEBI" id="CHEBI:15378"/>
        <dbReference type="ChEBI" id="CHEBI:57856"/>
        <dbReference type="ChEBI" id="CHEBI:59789"/>
        <dbReference type="ChEBI" id="CHEBI:90615"/>
        <dbReference type="ChEBI" id="CHEBI:90616"/>
        <dbReference type="EC" id="2.1.1.72"/>
    </reaction>
</comment>
<accession>A0A3S4T9E2</accession>
<dbReference type="KEGG" id="ahw:NCTC11636_01038"/>
<dbReference type="InterPro" id="IPR050953">
    <property type="entry name" value="N4_N6_ade-DNA_methylase"/>
</dbReference>
<keyword evidence="8" id="KW-1185">Reference proteome</keyword>
<dbReference type="InterPro" id="IPR011639">
    <property type="entry name" value="MethylTrfase_TaqI-like_dom"/>
</dbReference>
<dbReference type="GO" id="GO:0032259">
    <property type="term" value="P:methylation"/>
    <property type="evidence" value="ECO:0007669"/>
    <property type="project" value="UniProtKB-KW"/>
</dbReference>
<dbReference type="PROSITE" id="PS00092">
    <property type="entry name" value="N6_MTASE"/>
    <property type="match status" value="1"/>
</dbReference>
<dbReference type="GO" id="GO:0003676">
    <property type="term" value="F:nucleic acid binding"/>
    <property type="evidence" value="ECO:0007669"/>
    <property type="project" value="InterPro"/>
</dbReference>